<gene>
    <name evidence="1" type="ORF">AYI68_g2020</name>
</gene>
<evidence type="ECO:0000313" key="2">
    <source>
        <dbReference type="Proteomes" id="UP000187455"/>
    </source>
</evidence>
<reference evidence="1 2" key="1">
    <citation type="journal article" date="2016" name="Mol. Biol. Evol.">
        <title>Genome-Wide Survey of Gut Fungi (Harpellales) Reveals the First Horizontally Transferred Ubiquitin Gene from a Mosquito Host.</title>
        <authorList>
            <person name="Wang Y."/>
            <person name="White M.M."/>
            <person name="Kvist S."/>
            <person name="Moncalvo J.M."/>
        </authorList>
    </citation>
    <scope>NUCLEOTIDE SEQUENCE [LARGE SCALE GENOMIC DNA]</scope>
    <source>
        <strain evidence="1 2">ALG-7-W6</strain>
    </source>
</reference>
<accession>A0A1R0H3X7</accession>
<proteinExistence type="predicted"/>
<name>A0A1R0H3X7_9FUNG</name>
<organism evidence="1 2">
    <name type="scientific">Smittium mucronatum</name>
    <dbReference type="NCBI Taxonomy" id="133383"/>
    <lineage>
        <taxon>Eukaryota</taxon>
        <taxon>Fungi</taxon>
        <taxon>Fungi incertae sedis</taxon>
        <taxon>Zoopagomycota</taxon>
        <taxon>Kickxellomycotina</taxon>
        <taxon>Harpellomycetes</taxon>
        <taxon>Harpellales</taxon>
        <taxon>Legeriomycetaceae</taxon>
        <taxon>Smittium</taxon>
    </lineage>
</organism>
<dbReference type="AlphaFoldDB" id="A0A1R0H3X7"/>
<protein>
    <submittedName>
        <fullName evidence="1">Uncharacterized protein</fullName>
    </submittedName>
</protein>
<dbReference type="Proteomes" id="UP000187455">
    <property type="component" value="Unassembled WGS sequence"/>
</dbReference>
<sequence length="79" mass="8660">MICSAKELLIPDINSGDMSDPYSLPKGPNTISSSAGLPAAYLREKDAVYQLPNNAQVLLQVGWMTDAEVNKRPGFYHHL</sequence>
<comment type="caution">
    <text evidence="1">The sequence shown here is derived from an EMBL/GenBank/DDBJ whole genome shotgun (WGS) entry which is preliminary data.</text>
</comment>
<dbReference type="EMBL" id="LSSL01000734">
    <property type="protein sequence ID" value="OLY83824.1"/>
    <property type="molecule type" value="Genomic_DNA"/>
</dbReference>
<evidence type="ECO:0000313" key="1">
    <source>
        <dbReference type="EMBL" id="OLY83824.1"/>
    </source>
</evidence>
<keyword evidence="2" id="KW-1185">Reference proteome</keyword>